<comment type="similarity">
    <text evidence="1 9 10">Belongs to the DNA mismatch repair MutS family.</text>
</comment>
<dbReference type="InterPro" id="IPR007860">
    <property type="entry name" value="DNA_mmatch_repair_MutS_con_dom"/>
</dbReference>
<dbReference type="Gene3D" id="3.30.420.110">
    <property type="entry name" value="MutS, connector domain"/>
    <property type="match status" value="1"/>
</dbReference>
<accession>F3L395</accession>
<evidence type="ECO:0000313" key="12">
    <source>
        <dbReference type="EMBL" id="EGG29167.1"/>
    </source>
</evidence>
<keyword evidence="6 9" id="KW-0238">DNA-binding</keyword>
<dbReference type="CDD" id="cd03284">
    <property type="entry name" value="ABC_MutS1"/>
    <property type="match status" value="1"/>
</dbReference>
<dbReference type="SUPFAM" id="SSF55271">
    <property type="entry name" value="DNA repair protein MutS, domain I"/>
    <property type="match status" value="1"/>
</dbReference>
<proteinExistence type="inferred from homology"/>
<sequence length="860" mass="94797">MSASSQAAAASIDQHTPMMQQFLRIKAEHPKHLLFYRMGDFYELFFDDAVRAASLLDITLTARGKSGGEDIPMCGVPYHAAESYLARLIRKGESVAICEQVGDPATSKGPVKREVVRIITPGTLSDEALLDQSRDNLILAIHQGKDSIGVAYIELSAGIFKVLEVADRELLAAELSRLQPAEVLYAQSSGISDLVTSKSVRELPPWDFEPESAERELNRHFGTQDLAGFGCSELTQAVCAAGALLRYVKDTQRDELTHLTSLSHEQNSDAVLMDPSTRRNLEIDINLQGGEDNTLYSVLNTCKTPMGARLLRRELLRPMAKRPAIERRLDALSAIIDNMRDGDLRLALAGVGDMDRILTRVALRSARPRDLTRLRQSLHCVPPLQQILEHINDSVLTDICLNLGDFQALRDLLDHAIIDNPPVVIREGGVIAPGFNPDLDELRGLSTQAGDYLLELETRERERTGISTLKVAYNRVHGYYIEMSKAQAEQAPVDYQRRQTLKNVERFITPELKAFEDKALSAKSRALALEKELYEEILTTLNAELLPLRACAEALALLDLLACLAERAQALRLVRPTFGNERLFEVNQGRHLVVEQVSESPFIANDLLLNNQREMLLITGPNMGGKSTYMRQIALIALMAHVGSYVPAEAAHLSTIDRIFTRIGSSDDLAGGRSTFMVEMTDTANILNNATSNSLVLMDEIGRGTSTFDGLSLAWATARRLADHIHCFTLFSTHYFELTELPSLCPNMINVHLGAQEYNDGIVFMHTVREGAASQSFGLQVAKLAGLPANVIQAAKTKLTELEQGSKQTKAATAAVYQAELFADEASDTVKEALQQLNPDQMTPIEALVALSQLKSKLVP</sequence>
<dbReference type="InterPro" id="IPR005748">
    <property type="entry name" value="DNA_mismatch_repair_MutS"/>
</dbReference>
<evidence type="ECO:0000256" key="7">
    <source>
        <dbReference type="ARBA" id="ARBA00023204"/>
    </source>
</evidence>
<dbReference type="GO" id="GO:0140664">
    <property type="term" value="F:ATP-dependent DNA damage sensor activity"/>
    <property type="evidence" value="ECO:0007669"/>
    <property type="project" value="InterPro"/>
</dbReference>
<dbReference type="FunFam" id="1.10.1420.10:FF:000002">
    <property type="entry name" value="DNA mismatch repair protein MutS"/>
    <property type="match status" value="1"/>
</dbReference>
<dbReference type="InterPro" id="IPR027417">
    <property type="entry name" value="P-loop_NTPase"/>
</dbReference>
<dbReference type="STRING" id="2518989.IMCC3088_2087"/>
<evidence type="ECO:0000256" key="5">
    <source>
        <dbReference type="ARBA" id="ARBA00022840"/>
    </source>
</evidence>
<dbReference type="SUPFAM" id="SSF53150">
    <property type="entry name" value="DNA repair protein MutS, domain II"/>
    <property type="match status" value="1"/>
</dbReference>
<protein>
    <recommendedName>
        <fullName evidence="2 9">DNA mismatch repair protein MutS</fullName>
    </recommendedName>
</protein>
<evidence type="ECO:0000256" key="8">
    <source>
        <dbReference type="ARBA" id="ARBA00024647"/>
    </source>
</evidence>
<dbReference type="SUPFAM" id="SSF52540">
    <property type="entry name" value="P-loop containing nucleoside triphosphate hydrolases"/>
    <property type="match status" value="1"/>
</dbReference>
<dbReference type="SMART" id="SM00534">
    <property type="entry name" value="MUTSac"/>
    <property type="match status" value="1"/>
</dbReference>
<evidence type="ECO:0000259" key="11">
    <source>
        <dbReference type="PROSITE" id="PS00486"/>
    </source>
</evidence>
<evidence type="ECO:0000256" key="10">
    <source>
        <dbReference type="RuleBase" id="RU003756"/>
    </source>
</evidence>
<dbReference type="SMART" id="SM00533">
    <property type="entry name" value="MUTSd"/>
    <property type="match status" value="1"/>
</dbReference>
<dbReference type="FunFam" id="3.40.50.300:FF:000870">
    <property type="entry name" value="MutS protein homolog 4"/>
    <property type="match status" value="1"/>
</dbReference>
<dbReference type="Pfam" id="PF05188">
    <property type="entry name" value="MutS_II"/>
    <property type="match status" value="1"/>
</dbReference>
<dbReference type="InterPro" id="IPR036187">
    <property type="entry name" value="DNA_mismatch_repair_MutS_sf"/>
</dbReference>
<dbReference type="Gene3D" id="3.40.1170.10">
    <property type="entry name" value="DNA repair protein MutS, domain I"/>
    <property type="match status" value="1"/>
</dbReference>
<keyword evidence="13" id="KW-1185">Reference proteome</keyword>
<dbReference type="InterPro" id="IPR007696">
    <property type="entry name" value="DNA_mismatch_repair_MutS_core"/>
</dbReference>
<dbReference type="PROSITE" id="PS00486">
    <property type="entry name" value="DNA_MISMATCH_REPAIR_2"/>
    <property type="match status" value="1"/>
</dbReference>
<comment type="function">
    <text evidence="8 9">This protein is involved in the repair of mismatches in DNA. It is possible that it carries out the mismatch recognition step. This protein has a weak ATPase activity.</text>
</comment>
<dbReference type="PANTHER" id="PTHR11361">
    <property type="entry name" value="DNA MISMATCH REPAIR PROTEIN MUTS FAMILY MEMBER"/>
    <property type="match status" value="1"/>
</dbReference>
<reference evidence="12 13" key="1">
    <citation type="journal article" date="2011" name="J. Bacteriol.">
        <title>Genome sequence of strain IMCC3088, a proteorhodopsin-containing marine bacterium belonging to the OM60/NOR5 clade.</title>
        <authorList>
            <person name="Jang Y."/>
            <person name="Oh H.M."/>
            <person name="Kang I."/>
            <person name="Lee K."/>
            <person name="Yang S.J."/>
            <person name="Cho J.C."/>
        </authorList>
    </citation>
    <scope>NUCLEOTIDE SEQUENCE [LARGE SCALE GENOMIC DNA]</scope>
    <source>
        <strain evidence="12 13">IMCC3088</strain>
    </source>
</reference>
<keyword evidence="3 9" id="KW-0547">Nucleotide-binding</keyword>
<dbReference type="InterPro" id="IPR016151">
    <property type="entry name" value="DNA_mismatch_repair_MutS_N"/>
</dbReference>
<dbReference type="GO" id="GO:0005829">
    <property type="term" value="C:cytosol"/>
    <property type="evidence" value="ECO:0007669"/>
    <property type="project" value="TreeGrafter"/>
</dbReference>
<dbReference type="GO" id="GO:0030983">
    <property type="term" value="F:mismatched DNA binding"/>
    <property type="evidence" value="ECO:0007669"/>
    <property type="project" value="InterPro"/>
</dbReference>
<comment type="caution">
    <text evidence="12">The sequence shown here is derived from an EMBL/GenBank/DDBJ whole genome shotgun (WGS) entry which is preliminary data.</text>
</comment>
<evidence type="ECO:0000313" key="13">
    <source>
        <dbReference type="Proteomes" id="UP000005615"/>
    </source>
</evidence>
<dbReference type="Proteomes" id="UP000005615">
    <property type="component" value="Unassembled WGS sequence"/>
</dbReference>
<dbReference type="HAMAP" id="MF_00096">
    <property type="entry name" value="MutS"/>
    <property type="match status" value="1"/>
</dbReference>
<feature type="domain" description="DNA mismatch repair proteins mutS family" evidence="11">
    <location>
        <begin position="694"/>
        <end position="710"/>
    </location>
</feature>
<evidence type="ECO:0000256" key="3">
    <source>
        <dbReference type="ARBA" id="ARBA00022741"/>
    </source>
</evidence>
<dbReference type="InterPro" id="IPR000432">
    <property type="entry name" value="DNA_mismatch_repair_MutS_C"/>
</dbReference>
<dbReference type="InterPro" id="IPR007695">
    <property type="entry name" value="DNA_mismatch_repair_MutS-lik_N"/>
</dbReference>
<dbReference type="Pfam" id="PF01624">
    <property type="entry name" value="MutS_I"/>
    <property type="match status" value="1"/>
</dbReference>
<dbReference type="RefSeq" id="WP_009576262.1">
    <property type="nucleotide sequence ID" value="NZ_AEIG01000062.1"/>
</dbReference>
<keyword evidence="4 9" id="KW-0227">DNA damage</keyword>
<dbReference type="InterPro" id="IPR007861">
    <property type="entry name" value="DNA_mismatch_repair_MutS_clamp"/>
</dbReference>
<keyword evidence="7 9" id="KW-0234">DNA repair</keyword>
<dbReference type="GO" id="GO:0005524">
    <property type="term" value="F:ATP binding"/>
    <property type="evidence" value="ECO:0007669"/>
    <property type="project" value="UniProtKB-UniRule"/>
</dbReference>
<dbReference type="NCBIfam" id="NF003810">
    <property type="entry name" value="PRK05399.1"/>
    <property type="match status" value="1"/>
</dbReference>
<dbReference type="FunFam" id="3.40.1170.10:FF:000001">
    <property type="entry name" value="DNA mismatch repair protein MutS"/>
    <property type="match status" value="1"/>
</dbReference>
<feature type="binding site" evidence="9">
    <location>
        <begin position="620"/>
        <end position="627"/>
    </location>
    <ligand>
        <name>ATP</name>
        <dbReference type="ChEBI" id="CHEBI:30616"/>
    </ligand>
</feature>
<evidence type="ECO:0000256" key="2">
    <source>
        <dbReference type="ARBA" id="ARBA00021982"/>
    </source>
</evidence>
<organism evidence="12 13">
    <name type="scientific">Aequoribacter fuscus</name>
    <dbReference type="NCBI Taxonomy" id="2518989"/>
    <lineage>
        <taxon>Bacteria</taxon>
        <taxon>Pseudomonadati</taxon>
        <taxon>Pseudomonadota</taxon>
        <taxon>Gammaproteobacteria</taxon>
        <taxon>Cellvibrionales</taxon>
        <taxon>Halieaceae</taxon>
        <taxon>Aequoribacter</taxon>
    </lineage>
</organism>
<evidence type="ECO:0000256" key="4">
    <source>
        <dbReference type="ARBA" id="ARBA00022763"/>
    </source>
</evidence>
<dbReference type="GO" id="GO:0003684">
    <property type="term" value="F:damaged DNA binding"/>
    <property type="evidence" value="ECO:0007669"/>
    <property type="project" value="UniProtKB-UniRule"/>
</dbReference>
<dbReference type="InterPro" id="IPR017261">
    <property type="entry name" value="DNA_mismatch_repair_MutS/MSH"/>
</dbReference>
<gene>
    <name evidence="9" type="primary">mutS</name>
    <name evidence="12" type="ORF">IMCC3088_2087</name>
</gene>
<dbReference type="Gene3D" id="1.10.1420.10">
    <property type="match status" value="2"/>
</dbReference>
<evidence type="ECO:0000256" key="9">
    <source>
        <dbReference type="HAMAP-Rule" id="MF_00096"/>
    </source>
</evidence>
<dbReference type="PIRSF" id="PIRSF037677">
    <property type="entry name" value="DNA_mis_repair_Msh6"/>
    <property type="match status" value="1"/>
</dbReference>
<dbReference type="GO" id="GO:0006298">
    <property type="term" value="P:mismatch repair"/>
    <property type="evidence" value="ECO:0007669"/>
    <property type="project" value="UniProtKB-UniRule"/>
</dbReference>
<dbReference type="Pfam" id="PF05190">
    <property type="entry name" value="MutS_IV"/>
    <property type="match status" value="1"/>
</dbReference>
<name>F3L395_9GAMM</name>
<dbReference type="InterPro" id="IPR045076">
    <property type="entry name" value="MutS"/>
</dbReference>
<dbReference type="NCBIfam" id="TIGR01070">
    <property type="entry name" value="mutS1"/>
    <property type="match status" value="1"/>
</dbReference>
<dbReference type="SUPFAM" id="SSF48334">
    <property type="entry name" value="DNA repair protein MutS, domain III"/>
    <property type="match status" value="1"/>
</dbReference>
<dbReference type="EMBL" id="AEIG01000062">
    <property type="protein sequence ID" value="EGG29167.1"/>
    <property type="molecule type" value="Genomic_DNA"/>
</dbReference>
<evidence type="ECO:0000256" key="1">
    <source>
        <dbReference type="ARBA" id="ARBA00006271"/>
    </source>
</evidence>
<dbReference type="eggNOG" id="COG0249">
    <property type="taxonomic scope" value="Bacteria"/>
</dbReference>
<dbReference type="AlphaFoldDB" id="F3L395"/>
<dbReference type="Pfam" id="PF00488">
    <property type="entry name" value="MutS_V"/>
    <property type="match status" value="1"/>
</dbReference>
<dbReference type="InterPro" id="IPR036678">
    <property type="entry name" value="MutS_con_dom_sf"/>
</dbReference>
<dbReference type="Pfam" id="PF05192">
    <property type="entry name" value="MutS_III"/>
    <property type="match status" value="1"/>
</dbReference>
<dbReference type="PANTHER" id="PTHR11361:SF34">
    <property type="entry name" value="DNA MISMATCH REPAIR PROTEIN MSH1, MITOCHONDRIAL"/>
    <property type="match status" value="1"/>
</dbReference>
<dbReference type="Gene3D" id="3.40.50.300">
    <property type="entry name" value="P-loop containing nucleotide triphosphate hydrolases"/>
    <property type="match status" value="1"/>
</dbReference>
<keyword evidence="5 9" id="KW-0067">ATP-binding</keyword>
<evidence type="ECO:0000256" key="6">
    <source>
        <dbReference type="ARBA" id="ARBA00023125"/>
    </source>
</evidence>